<keyword evidence="1" id="KW-1133">Transmembrane helix</keyword>
<dbReference type="Proteomes" id="UP001626550">
    <property type="component" value="Unassembled WGS sequence"/>
</dbReference>
<keyword evidence="1" id="KW-0472">Membrane</keyword>
<dbReference type="EMBL" id="JBJKFK010004639">
    <property type="protein sequence ID" value="KAL3308829.1"/>
    <property type="molecule type" value="Genomic_DNA"/>
</dbReference>
<feature type="transmembrane region" description="Helical" evidence="1">
    <location>
        <begin position="12"/>
        <end position="35"/>
    </location>
</feature>
<dbReference type="PRINTS" id="PR00259">
    <property type="entry name" value="TMFOUR"/>
</dbReference>
<evidence type="ECO:0000313" key="3">
    <source>
        <dbReference type="Proteomes" id="UP001626550"/>
    </source>
</evidence>
<accession>A0ABD2PNI6</accession>
<proteinExistence type="predicted"/>
<gene>
    <name evidence="2" type="ORF">Ciccas_012634</name>
</gene>
<keyword evidence="3" id="KW-1185">Reference proteome</keyword>
<name>A0ABD2PNI6_9PLAT</name>
<comment type="caution">
    <text evidence="2">The sequence shown here is derived from an EMBL/GenBank/DDBJ whole genome shotgun (WGS) entry which is preliminary data.</text>
</comment>
<protein>
    <submittedName>
        <fullName evidence="2">Uncharacterized protein</fullName>
    </submittedName>
</protein>
<organism evidence="2 3">
    <name type="scientific">Cichlidogyrus casuarinus</name>
    <dbReference type="NCBI Taxonomy" id="1844966"/>
    <lineage>
        <taxon>Eukaryota</taxon>
        <taxon>Metazoa</taxon>
        <taxon>Spiralia</taxon>
        <taxon>Lophotrochozoa</taxon>
        <taxon>Platyhelminthes</taxon>
        <taxon>Monogenea</taxon>
        <taxon>Monopisthocotylea</taxon>
        <taxon>Dactylogyridea</taxon>
        <taxon>Ancyrocephalidae</taxon>
        <taxon>Cichlidogyrus</taxon>
    </lineage>
</organism>
<evidence type="ECO:0000313" key="2">
    <source>
        <dbReference type="EMBL" id="KAL3308829.1"/>
    </source>
</evidence>
<feature type="transmembrane region" description="Helical" evidence="1">
    <location>
        <begin position="70"/>
        <end position="94"/>
    </location>
</feature>
<dbReference type="AlphaFoldDB" id="A0ABD2PNI6"/>
<evidence type="ECO:0000256" key="1">
    <source>
        <dbReference type="SAM" id="Phobius"/>
    </source>
</evidence>
<reference evidence="2 3" key="1">
    <citation type="submission" date="2024-11" db="EMBL/GenBank/DDBJ databases">
        <title>Adaptive evolution of stress response genes in parasites aligns with host niche diversity.</title>
        <authorList>
            <person name="Hahn C."/>
            <person name="Resl P."/>
        </authorList>
    </citation>
    <scope>NUCLEOTIDE SEQUENCE [LARGE SCALE GENOMIC DNA]</scope>
    <source>
        <strain evidence="2">EGGRZ-B1_66</strain>
        <tissue evidence="2">Body</tissue>
    </source>
</reference>
<keyword evidence="1" id="KW-0812">Transmembrane</keyword>
<sequence length="121" mass="13395">MNKIGCLEGSLKVFVVVFNGILMVFGVLLLGVSIWSLADVTSLSQGIIQVTTGRFPLGLEFFQHTDTLFILSWLGFAIGILFIILSFLAVYGAIMGSRPILISVSLRPNALRLRQLRRHFL</sequence>